<dbReference type="Gene3D" id="1.20.144.10">
    <property type="entry name" value="Phosphatidic acid phosphatase type 2/haloperoxidase"/>
    <property type="match status" value="1"/>
</dbReference>
<name>A0A1G9A8X3_9LACT</name>
<evidence type="ECO:0000313" key="3">
    <source>
        <dbReference type="EMBL" id="SDK23733.1"/>
    </source>
</evidence>
<dbReference type="InterPro" id="IPR000326">
    <property type="entry name" value="PAP2/HPO"/>
</dbReference>
<keyword evidence="1" id="KW-0812">Transmembrane</keyword>
<dbReference type="InterPro" id="IPR036938">
    <property type="entry name" value="PAP2/HPO_sf"/>
</dbReference>
<keyword evidence="1" id="KW-1133">Transmembrane helix</keyword>
<sequence>MYAKVINLSNRLITYPVYAIYPVIIMVLLFSGDSRFWRVLLGPLISFVLVSLLRRFIDAPRPYEVTGKAPILNKDTKGQSFPSRHVFSIFVIASTLYFISRPLGVFLMLIGCVLAVLRVIGGVHYPRDVIAGAIIGILSGMLGFLL</sequence>
<protein>
    <submittedName>
        <fullName evidence="3">PAP2 superfamily protein</fullName>
    </submittedName>
</protein>
<feature type="transmembrane region" description="Helical" evidence="1">
    <location>
        <begin position="36"/>
        <end position="53"/>
    </location>
</feature>
<feature type="transmembrane region" description="Helical" evidence="1">
    <location>
        <begin position="86"/>
        <end position="117"/>
    </location>
</feature>
<proteinExistence type="predicted"/>
<dbReference type="EMBL" id="FNFK01000018">
    <property type="protein sequence ID" value="SDK23733.1"/>
    <property type="molecule type" value="Genomic_DNA"/>
</dbReference>
<evidence type="ECO:0000256" key="1">
    <source>
        <dbReference type="SAM" id="Phobius"/>
    </source>
</evidence>
<evidence type="ECO:0000259" key="2">
    <source>
        <dbReference type="SMART" id="SM00014"/>
    </source>
</evidence>
<dbReference type="RefSeq" id="WP_091266590.1">
    <property type="nucleotide sequence ID" value="NZ_FNFK01000018.1"/>
</dbReference>
<dbReference type="AlphaFoldDB" id="A0A1G9A8X3"/>
<dbReference type="OrthoDB" id="9789113at2"/>
<dbReference type="SUPFAM" id="SSF48317">
    <property type="entry name" value="Acid phosphatase/Vanadium-dependent haloperoxidase"/>
    <property type="match status" value="1"/>
</dbReference>
<feature type="domain" description="Phosphatidic acid phosphatase type 2/haloperoxidase" evidence="2">
    <location>
        <begin position="34"/>
        <end position="144"/>
    </location>
</feature>
<dbReference type="Pfam" id="PF01569">
    <property type="entry name" value="PAP2"/>
    <property type="match status" value="1"/>
</dbReference>
<organism evidence="3 4">
    <name type="scientific">Alkalibacterium thalassium</name>
    <dbReference type="NCBI Taxonomy" id="426701"/>
    <lineage>
        <taxon>Bacteria</taxon>
        <taxon>Bacillati</taxon>
        <taxon>Bacillota</taxon>
        <taxon>Bacilli</taxon>
        <taxon>Lactobacillales</taxon>
        <taxon>Carnobacteriaceae</taxon>
        <taxon>Alkalibacterium</taxon>
    </lineage>
</organism>
<dbReference type="PANTHER" id="PTHR14969">
    <property type="entry name" value="SPHINGOSINE-1-PHOSPHATE PHOSPHOHYDROLASE"/>
    <property type="match status" value="1"/>
</dbReference>
<evidence type="ECO:0000313" key="4">
    <source>
        <dbReference type="Proteomes" id="UP000199433"/>
    </source>
</evidence>
<feature type="transmembrane region" description="Helical" evidence="1">
    <location>
        <begin position="12"/>
        <end position="30"/>
    </location>
</feature>
<feature type="transmembrane region" description="Helical" evidence="1">
    <location>
        <begin position="129"/>
        <end position="145"/>
    </location>
</feature>
<dbReference type="SMART" id="SM00014">
    <property type="entry name" value="acidPPc"/>
    <property type="match status" value="1"/>
</dbReference>
<keyword evidence="1" id="KW-0472">Membrane</keyword>
<reference evidence="4" key="1">
    <citation type="submission" date="2016-10" db="EMBL/GenBank/DDBJ databases">
        <authorList>
            <person name="Varghese N."/>
            <person name="Submissions S."/>
        </authorList>
    </citation>
    <scope>NUCLEOTIDE SEQUENCE [LARGE SCALE GENOMIC DNA]</scope>
    <source>
        <strain evidence="4">DSM 19181</strain>
    </source>
</reference>
<accession>A0A1G9A8X3</accession>
<dbReference type="Proteomes" id="UP000199433">
    <property type="component" value="Unassembled WGS sequence"/>
</dbReference>
<dbReference type="PANTHER" id="PTHR14969:SF13">
    <property type="entry name" value="AT30094P"/>
    <property type="match status" value="1"/>
</dbReference>
<gene>
    <name evidence="3" type="ORF">SAMN04488098_101839</name>
</gene>
<dbReference type="STRING" id="426701.SAMN04488098_101839"/>
<keyword evidence="4" id="KW-1185">Reference proteome</keyword>